<name>K7VIE8_MAIZE</name>
<protein>
    <submittedName>
        <fullName evidence="1">Serine/arginine-rich-splicing factor SR34</fullName>
    </submittedName>
</protein>
<gene>
    <name evidence="1" type="ORF">ZEAMMB73_Zm00001d047498</name>
</gene>
<reference evidence="1" key="1">
    <citation type="submission" date="2015-12" db="EMBL/GenBank/DDBJ databases">
        <title>Update maize B73 reference genome by single molecule sequencing technologies.</title>
        <authorList>
            <consortium name="Maize Genome Sequencing Project"/>
            <person name="Ware D."/>
        </authorList>
    </citation>
    <scope>NUCLEOTIDE SEQUENCE</scope>
    <source>
        <tissue evidence="1">Seedling</tissue>
    </source>
</reference>
<sequence length="149" mass="17533">MVVQWLGMYLEFNAWGMSFLRTSGTLQMVAVVHICTVDIVIQQCYICTELNTSIFMSFYCFDSTRHHGFWNQVVKAAFWILNQLFLERFADHQQDRNLLMFLQQMVKQQAPRSRAQTGAHLAHALLMRSLNKIAMLLKDCRWSQELFFS</sequence>
<evidence type="ECO:0000313" key="1">
    <source>
        <dbReference type="EMBL" id="AQL06764.1"/>
    </source>
</evidence>
<dbReference type="ExpressionAtlas" id="K7VIE8">
    <property type="expression patterns" value="baseline and differential"/>
</dbReference>
<dbReference type="AlphaFoldDB" id="K7VIE8"/>
<organism evidence="1">
    <name type="scientific">Zea mays</name>
    <name type="common">Maize</name>
    <dbReference type="NCBI Taxonomy" id="4577"/>
    <lineage>
        <taxon>Eukaryota</taxon>
        <taxon>Viridiplantae</taxon>
        <taxon>Streptophyta</taxon>
        <taxon>Embryophyta</taxon>
        <taxon>Tracheophyta</taxon>
        <taxon>Spermatophyta</taxon>
        <taxon>Magnoliopsida</taxon>
        <taxon>Liliopsida</taxon>
        <taxon>Poales</taxon>
        <taxon>Poaceae</taxon>
        <taxon>PACMAD clade</taxon>
        <taxon>Panicoideae</taxon>
        <taxon>Andropogonodae</taxon>
        <taxon>Andropogoneae</taxon>
        <taxon>Tripsacinae</taxon>
        <taxon>Zea</taxon>
    </lineage>
</organism>
<dbReference type="EMBL" id="CM000785">
    <property type="protein sequence ID" value="AQL06764.1"/>
    <property type="molecule type" value="Genomic_DNA"/>
</dbReference>
<dbReference type="HOGENOM" id="CLU_1752419_0_0_1"/>
<proteinExistence type="predicted"/>
<accession>K7VIE8</accession>